<name>A0A371HY57_MUCPR</name>
<dbReference type="AlphaFoldDB" id="A0A371HY57"/>
<organism evidence="1 2">
    <name type="scientific">Mucuna pruriens</name>
    <name type="common">Velvet bean</name>
    <name type="synonym">Dolichos pruriens</name>
    <dbReference type="NCBI Taxonomy" id="157652"/>
    <lineage>
        <taxon>Eukaryota</taxon>
        <taxon>Viridiplantae</taxon>
        <taxon>Streptophyta</taxon>
        <taxon>Embryophyta</taxon>
        <taxon>Tracheophyta</taxon>
        <taxon>Spermatophyta</taxon>
        <taxon>Magnoliopsida</taxon>
        <taxon>eudicotyledons</taxon>
        <taxon>Gunneridae</taxon>
        <taxon>Pentapetalae</taxon>
        <taxon>rosids</taxon>
        <taxon>fabids</taxon>
        <taxon>Fabales</taxon>
        <taxon>Fabaceae</taxon>
        <taxon>Papilionoideae</taxon>
        <taxon>50 kb inversion clade</taxon>
        <taxon>NPAAA clade</taxon>
        <taxon>indigoferoid/millettioid clade</taxon>
        <taxon>Phaseoleae</taxon>
        <taxon>Mucuna</taxon>
    </lineage>
</organism>
<feature type="non-terminal residue" evidence="1">
    <location>
        <position position="1"/>
    </location>
</feature>
<evidence type="ECO:0008006" key="3">
    <source>
        <dbReference type="Google" id="ProtNLM"/>
    </source>
</evidence>
<sequence>MKGLNNRFYFVKSLTFGVSISWGHSPSPMATRTFFLSWVEAKATRTNDTKAVVDFLKSIIFCQFGVPKALIIYQTPLGMSPYWIVFGKACHLLVEIEHKAYWAVKKCNMAYDQSRKERTLQLQELEELHLEAYQNSRIYKQKVGQKVLLFHSRLKLIASKLCSRCDGPFVITNMFPYGVSSSDPLYDLDPEIEITLRRLRKARNIVVSNNSNSISSSNNSSPVTNSFDSVEYSSTNNFAEQMENNNDRTLKELVTLDMMYQHWCIQYPQLELAQTYELKSSLIHLLLKFYGLPREDTRKHLMEFHTTRDTETLQQNEGIPIPPRWSNKTLAVSTTNSIQHLGRYEAYVLGEVLFGIQDRDHQEGNLWDQATSWRNSVRILGKIQQTLRHMSTSSNQ</sequence>
<keyword evidence="2" id="KW-1185">Reference proteome</keyword>
<comment type="caution">
    <text evidence="1">The sequence shown here is derived from an EMBL/GenBank/DDBJ whole genome shotgun (WGS) entry which is preliminary data.</text>
</comment>
<evidence type="ECO:0000313" key="1">
    <source>
        <dbReference type="EMBL" id="RDY07730.1"/>
    </source>
</evidence>
<reference evidence="1" key="1">
    <citation type="submission" date="2018-05" db="EMBL/GenBank/DDBJ databases">
        <title>Draft genome of Mucuna pruriens seed.</title>
        <authorList>
            <person name="Nnadi N.E."/>
            <person name="Vos R."/>
            <person name="Hasami M.H."/>
            <person name="Devisetty U.K."/>
            <person name="Aguiy J.C."/>
        </authorList>
    </citation>
    <scope>NUCLEOTIDE SEQUENCE [LARGE SCALE GENOMIC DNA]</scope>
    <source>
        <strain evidence="1">JCA_2017</strain>
    </source>
</reference>
<evidence type="ECO:0000313" key="2">
    <source>
        <dbReference type="Proteomes" id="UP000257109"/>
    </source>
</evidence>
<gene>
    <name evidence="1" type="ORF">CR513_08116</name>
</gene>
<accession>A0A371HY57</accession>
<protein>
    <recommendedName>
        <fullName evidence="3">Integrase catalytic domain-containing protein</fullName>
    </recommendedName>
</protein>
<dbReference type="EMBL" id="QJKJ01001412">
    <property type="protein sequence ID" value="RDY07730.1"/>
    <property type="molecule type" value="Genomic_DNA"/>
</dbReference>
<proteinExistence type="predicted"/>
<dbReference type="Proteomes" id="UP000257109">
    <property type="component" value="Unassembled WGS sequence"/>
</dbReference>